<dbReference type="RefSeq" id="WP_034890136.1">
    <property type="nucleotide sequence ID" value="NZ_JRUQ01000026.1"/>
</dbReference>
<dbReference type="PANTHER" id="PTHR36153:SF1">
    <property type="entry name" value="TYPE VI SECRETION SYSTEM COMPONENT TSSM1"/>
    <property type="match status" value="1"/>
</dbReference>
<protein>
    <recommendedName>
        <fullName evidence="8">Type VI secretion protein VasK</fullName>
    </recommendedName>
</protein>
<evidence type="ECO:0000313" key="7">
    <source>
        <dbReference type="Proteomes" id="UP000030351"/>
    </source>
</evidence>
<evidence type="ECO:0000259" key="4">
    <source>
        <dbReference type="Pfam" id="PF06761"/>
    </source>
</evidence>
<keyword evidence="2" id="KW-1133">Transmembrane helix</keyword>
<feature type="transmembrane region" description="Helical" evidence="2">
    <location>
        <begin position="36"/>
        <end position="58"/>
    </location>
</feature>
<dbReference type="Pfam" id="PF06761">
    <property type="entry name" value="IcmF-related"/>
    <property type="match status" value="1"/>
</dbReference>
<dbReference type="STRING" id="371042.NG99_07055"/>
<feature type="domain" description="IcmF-related" evidence="4">
    <location>
        <begin position="380"/>
        <end position="695"/>
    </location>
</feature>
<name>A0A0A3Z799_9GAMM</name>
<evidence type="ECO:0000256" key="1">
    <source>
        <dbReference type="SAM" id="MobiDB-lite"/>
    </source>
</evidence>
<dbReference type="AlphaFoldDB" id="A0A0A3Z799"/>
<dbReference type="OrthoDB" id="9758229at2"/>
<dbReference type="InterPro" id="IPR010623">
    <property type="entry name" value="IcmF_C"/>
</dbReference>
<dbReference type="Pfam" id="PF21070">
    <property type="entry name" value="IcmF_helical"/>
    <property type="match status" value="1"/>
</dbReference>
<keyword evidence="2" id="KW-0812">Transmembrane</keyword>
<feature type="transmembrane region" description="Helical" evidence="2">
    <location>
        <begin position="331"/>
        <end position="351"/>
    </location>
</feature>
<dbReference type="InterPro" id="IPR053156">
    <property type="entry name" value="T6SS_TssM-like"/>
</dbReference>
<dbReference type="EMBL" id="JRUQ01000026">
    <property type="protein sequence ID" value="KGT94745.1"/>
    <property type="molecule type" value="Genomic_DNA"/>
</dbReference>
<proteinExistence type="predicted"/>
<keyword evidence="7" id="KW-1185">Reference proteome</keyword>
<evidence type="ECO:0000259" key="3">
    <source>
        <dbReference type="Pfam" id="PF06744"/>
    </source>
</evidence>
<feature type="region of interest" description="Disordered" evidence="1">
    <location>
        <begin position="720"/>
        <end position="742"/>
    </location>
</feature>
<gene>
    <name evidence="6" type="ORF">NG99_07055</name>
</gene>
<feature type="domain" description="Type VI secretion system IcmF C-terminal" evidence="3">
    <location>
        <begin position="966"/>
        <end position="1076"/>
    </location>
</feature>
<dbReference type="eggNOG" id="COG3523">
    <property type="taxonomic scope" value="Bacteria"/>
</dbReference>
<evidence type="ECO:0008006" key="8">
    <source>
        <dbReference type="Google" id="ProtNLM"/>
    </source>
</evidence>
<comment type="caution">
    <text evidence="6">The sequence shown here is derived from an EMBL/GenBank/DDBJ whole genome shotgun (WGS) entry which is preliminary data.</text>
</comment>
<reference evidence="6 7" key="1">
    <citation type="submission" date="2014-10" db="EMBL/GenBank/DDBJ databases">
        <title>Genome sequence of Erwinia typographi M043b.</title>
        <authorList>
            <person name="Chan K.-G."/>
            <person name="Tan W.-S."/>
        </authorList>
    </citation>
    <scope>NUCLEOTIDE SEQUENCE [LARGE SCALE GENOMIC DNA]</scope>
    <source>
        <strain evidence="6 7">M043b</strain>
    </source>
</reference>
<dbReference type="InterPro" id="IPR009612">
    <property type="entry name" value="IcmF-rel"/>
</dbReference>
<feature type="domain" description="Type VI secretion system component TssM1 helical" evidence="5">
    <location>
        <begin position="856"/>
        <end position="961"/>
    </location>
</feature>
<evidence type="ECO:0000259" key="5">
    <source>
        <dbReference type="Pfam" id="PF21070"/>
    </source>
</evidence>
<evidence type="ECO:0000256" key="2">
    <source>
        <dbReference type="SAM" id="Phobius"/>
    </source>
</evidence>
<organism evidence="6 7">
    <name type="scientific">Erwinia typographi</name>
    <dbReference type="NCBI Taxonomy" id="371042"/>
    <lineage>
        <taxon>Bacteria</taxon>
        <taxon>Pseudomonadati</taxon>
        <taxon>Pseudomonadota</taxon>
        <taxon>Gammaproteobacteria</taxon>
        <taxon>Enterobacterales</taxon>
        <taxon>Erwiniaceae</taxon>
        <taxon>Erwinia</taxon>
    </lineage>
</organism>
<dbReference type="Proteomes" id="UP000030351">
    <property type="component" value="Unassembled WGS sequence"/>
</dbReference>
<dbReference type="PANTHER" id="PTHR36153">
    <property type="entry name" value="INNER MEMBRANE PROTEIN-RELATED"/>
    <property type="match status" value="1"/>
</dbReference>
<sequence length="1108" mass="122356">MSKMASLFWLVTALLLLALCQIQAPHWFSAPGTVRIVQAGILLGWLLVMRFGFAVQLLPWLRPADRQDDDAERVLGPLCDRHPSPFWQARKKRLPWLLVTGQAALVESLMPGLITERWQVSRRGILLWCGEPGQITGADIAWLRRRRGRRALNAVLWVTDAGEAGRGDDITRHALWQQLKRTGAQLGWRLPVYAVVRRENEHDQYDRPLQGTGLCWTPGTSVDISARLDGLVPDLVAQGMRQVQHNRRWSWLLQLAQDIRHAALSPLAATLQPLVNVQSGVLLSGVFFMPPPPPGQHAGYRDISLSPAWYALLHQARIRRGQRDRLIFRDWLYRGTLAAIAVWWAGMLTSACLNARLIKENSALLAQTAAGTETAARLRHLRGLQRQTAVLLWRSREGSPLLYRSGLDQNARQLRRLWPVWQQQAQQLMLAPVMAQLTTRLRQYTDLPPGSAARRSQAGETYRDLKTLLMLTQPQRAEPAFLQQTLTPLWPAPDPRIPPGEWMMLSSGMTAFFSHELPRHPDWRQAPDDRLVAAVRTLLRGQKGLRNSENALYQSVLLQAKKHHPALSLSALLDDDAAAGLLVTDQALPGIFTREAWESEVRGLIAKVSAARQVTTDPVLDEAGTAASPVLSEDALRRRLTARYFADYAGAWLGFLNSLRWQQGATLSDTLDQLSLLGDSQRSPLIRLGRMLRRQAGVGQEGRTMGDTLLRSAKQLVAGAGAGTPETPPATAGEDSPESRPAEVVARTFAPLLAILPAEEGQKDSATPPGGLTLQDYLLQVTQVRLLLQQVTTSDDPRGGMLALMQETLHSRDSALSVARTRGSLMAASLGQDWSGFATAAFSEPLEQAWQSILTPAAQALNDAWQQRVVYSWQTAFSGRYPFTAGSGDASLPLLAHFIAPQRGVVEQFISQQLHGLVEKQGDEWVPVAATQQAMTVNPAFLAAVNLLARTGRQAFAQGEARLSFAVQMRPLRGIVETTLQLDDAQLKYFNQQAEWQAFTWPDKQTAHPQAVLSVIPENRNGDAVLPPVTVAAADGPWALLRLLDKARPEQLDSSRWRLSWTDKNGQVISLLLRTESGAGPLDLLALKGFTLPATVFSPAEGADHGQP</sequence>
<dbReference type="InterPro" id="IPR048677">
    <property type="entry name" value="TssM1_hel"/>
</dbReference>
<accession>A0A0A3Z799</accession>
<dbReference type="Pfam" id="PF06744">
    <property type="entry name" value="IcmF_C"/>
    <property type="match status" value="1"/>
</dbReference>
<keyword evidence="2" id="KW-0472">Membrane</keyword>
<evidence type="ECO:0000313" key="6">
    <source>
        <dbReference type="EMBL" id="KGT94745.1"/>
    </source>
</evidence>